<dbReference type="Proteomes" id="UP001165587">
    <property type="component" value="Unassembled WGS sequence"/>
</dbReference>
<dbReference type="InterPro" id="IPR009057">
    <property type="entry name" value="Homeodomain-like_sf"/>
</dbReference>
<keyword evidence="2 4" id="KW-0238">DNA-binding</keyword>
<name>A0AA41XEB6_9MICO</name>
<accession>A0AA41XEB6</accession>
<dbReference type="PANTHER" id="PTHR30055">
    <property type="entry name" value="HTH-TYPE TRANSCRIPTIONAL REGULATOR RUTR"/>
    <property type="match status" value="1"/>
</dbReference>
<evidence type="ECO:0000313" key="7">
    <source>
        <dbReference type="Proteomes" id="UP001165587"/>
    </source>
</evidence>
<evidence type="ECO:0000259" key="5">
    <source>
        <dbReference type="PROSITE" id="PS50977"/>
    </source>
</evidence>
<dbReference type="GO" id="GO:0003700">
    <property type="term" value="F:DNA-binding transcription factor activity"/>
    <property type="evidence" value="ECO:0007669"/>
    <property type="project" value="TreeGrafter"/>
</dbReference>
<feature type="DNA-binding region" description="H-T-H motif" evidence="4">
    <location>
        <begin position="39"/>
        <end position="58"/>
    </location>
</feature>
<gene>
    <name evidence="6" type="ORF">N1028_11990</name>
</gene>
<sequence>MTEAVARPGRGRRPSAEVRRDVLAAATELLLADGVAAVTFERVAQAAPASKVTLYKWWPTPGALAAEAYFAHVESGLRFDDSGDLTADLRAQLHAFVATLTDERIGPVIAGFIGAAQADAALAEAWSAGYSLERRRLAVERFARAEEAGQLRTGLDLEVLVDQLWGACYHRLLVRDQPLTPAFADAILDNLLRGVATAP</sequence>
<dbReference type="Pfam" id="PF00440">
    <property type="entry name" value="TetR_N"/>
    <property type="match status" value="1"/>
</dbReference>
<dbReference type="InterPro" id="IPR011075">
    <property type="entry name" value="TetR_C"/>
</dbReference>
<dbReference type="AlphaFoldDB" id="A0AA41XEB6"/>
<dbReference type="InterPro" id="IPR036271">
    <property type="entry name" value="Tet_transcr_reg_TetR-rel_C_sf"/>
</dbReference>
<dbReference type="SUPFAM" id="SSF46689">
    <property type="entry name" value="Homeodomain-like"/>
    <property type="match status" value="1"/>
</dbReference>
<organism evidence="6 7">
    <name type="scientific">Herbiconiux oxytropis</name>
    <dbReference type="NCBI Taxonomy" id="2970915"/>
    <lineage>
        <taxon>Bacteria</taxon>
        <taxon>Bacillati</taxon>
        <taxon>Actinomycetota</taxon>
        <taxon>Actinomycetes</taxon>
        <taxon>Micrococcales</taxon>
        <taxon>Microbacteriaceae</taxon>
        <taxon>Herbiconiux</taxon>
    </lineage>
</organism>
<dbReference type="PROSITE" id="PS50977">
    <property type="entry name" value="HTH_TETR_2"/>
    <property type="match status" value="1"/>
</dbReference>
<evidence type="ECO:0000256" key="1">
    <source>
        <dbReference type="ARBA" id="ARBA00023015"/>
    </source>
</evidence>
<dbReference type="InterPro" id="IPR001647">
    <property type="entry name" value="HTH_TetR"/>
</dbReference>
<keyword evidence="7" id="KW-1185">Reference proteome</keyword>
<dbReference type="Gene3D" id="1.10.10.60">
    <property type="entry name" value="Homeodomain-like"/>
    <property type="match status" value="1"/>
</dbReference>
<dbReference type="PANTHER" id="PTHR30055:SF148">
    <property type="entry name" value="TETR-FAMILY TRANSCRIPTIONAL REGULATOR"/>
    <property type="match status" value="1"/>
</dbReference>
<keyword evidence="3" id="KW-0804">Transcription</keyword>
<protein>
    <submittedName>
        <fullName evidence="6">TetR/AcrR family transcriptional regulator C-terminal ligand-binding domain-containing protein</fullName>
    </submittedName>
</protein>
<dbReference type="Gene3D" id="1.10.357.10">
    <property type="entry name" value="Tetracycline Repressor, domain 2"/>
    <property type="match status" value="1"/>
</dbReference>
<evidence type="ECO:0000256" key="4">
    <source>
        <dbReference type="PROSITE-ProRule" id="PRU00335"/>
    </source>
</evidence>
<evidence type="ECO:0000256" key="2">
    <source>
        <dbReference type="ARBA" id="ARBA00023125"/>
    </source>
</evidence>
<dbReference type="InterPro" id="IPR050109">
    <property type="entry name" value="HTH-type_TetR-like_transc_reg"/>
</dbReference>
<feature type="domain" description="HTH tetR-type" evidence="5">
    <location>
        <begin position="16"/>
        <end position="76"/>
    </location>
</feature>
<proteinExistence type="predicted"/>
<reference evidence="6" key="1">
    <citation type="submission" date="2022-08" db="EMBL/GenBank/DDBJ databases">
        <authorList>
            <person name="Deng Y."/>
            <person name="Han X.-F."/>
            <person name="Zhang Y.-Q."/>
        </authorList>
    </citation>
    <scope>NUCLEOTIDE SEQUENCE</scope>
    <source>
        <strain evidence="6">CPCC 203407</strain>
    </source>
</reference>
<evidence type="ECO:0000256" key="3">
    <source>
        <dbReference type="ARBA" id="ARBA00023163"/>
    </source>
</evidence>
<dbReference type="RefSeq" id="WP_259529203.1">
    <property type="nucleotide sequence ID" value="NZ_JANLCK010000006.1"/>
</dbReference>
<comment type="caution">
    <text evidence="6">The sequence shown here is derived from an EMBL/GenBank/DDBJ whole genome shotgun (WGS) entry which is preliminary data.</text>
</comment>
<dbReference type="EMBL" id="JANLCK010000006">
    <property type="protein sequence ID" value="MCS5726612.1"/>
    <property type="molecule type" value="Genomic_DNA"/>
</dbReference>
<dbReference type="GO" id="GO:0000976">
    <property type="term" value="F:transcription cis-regulatory region binding"/>
    <property type="evidence" value="ECO:0007669"/>
    <property type="project" value="TreeGrafter"/>
</dbReference>
<keyword evidence="1" id="KW-0805">Transcription regulation</keyword>
<evidence type="ECO:0000313" key="6">
    <source>
        <dbReference type="EMBL" id="MCS5726612.1"/>
    </source>
</evidence>
<dbReference type="SUPFAM" id="SSF48498">
    <property type="entry name" value="Tetracyclin repressor-like, C-terminal domain"/>
    <property type="match status" value="1"/>
</dbReference>
<dbReference type="Pfam" id="PF16859">
    <property type="entry name" value="TetR_C_11"/>
    <property type="match status" value="1"/>
</dbReference>